<keyword evidence="1" id="KW-0472">Membrane</keyword>
<sequence>MMIDHAAGLIGGWSISESSVRIAARLSMPLFAVLMGYFLRPGAAWIPEEGLHRSRLLQIGLAAVLVNLVFYPMYGCVDILCSLFLVAIIARLAGRAFPIFVVVALAYPIDPTDGWPTAGPMDFPLTIVLAFVALGNLYATAGRKAALIAAAALTLFYPLAASATPGSVSSLLFLFVFPACLLLAVAEQFPRLGVPGLETLGRHPLKAYVIQYYVIMAVAHGYH</sequence>
<accession>A0A5C6A8R7</accession>
<proteinExistence type="predicted"/>
<keyword evidence="3" id="KW-1185">Reference proteome</keyword>
<dbReference type="EMBL" id="SJPM01000006">
    <property type="protein sequence ID" value="TWT95790.1"/>
    <property type="molecule type" value="Genomic_DNA"/>
</dbReference>
<feature type="transmembrane region" description="Helical" evidence="1">
    <location>
        <begin position="121"/>
        <end position="138"/>
    </location>
</feature>
<feature type="transmembrane region" description="Helical" evidence="1">
    <location>
        <begin position="59"/>
        <end position="85"/>
    </location>
</feature>
<keyword evidence="1" id="KW-1133">Transmembrane helix</keyword>
<reference evidence="2 3" key="1">
    <citation type="submission" date="2019-02" db="EMBL/GenBank/DDBJ databases">
        <title>Deep-cultivation of Planctomycetes and their phenomic and genomic characterization uncovers novel biology.</title>
        <authorList>
            <person name="Wiegand S."/>
            <person name="Jogler M."/>
            <person name="Boedeker C."/>
            <person name="Pinto D."/>
            <person name="Vollmers J."/>
            <person name="Rivas-Marin E."/>
            <person name="Kohn T."/>
            <person name="Peeters S.H."/>
            <person name="Heuer A."/>
            <person name="Rast P."/>
            <person name="Oberbeckmann S."/>
            <person name="Bunk B."/>
            <person name="Jeske O."/>
            <person name="Meyerdierks A."/>
            <person name="Storesund J.E."/>
            <person name="Kallscheuer N."/>
            <person name="Luecker S."/>
            <person name="Lage O.M."/>
            <person name="Pohl T."/>
            <person name="Merkel B.J."/>
            <person name="Hornburger P."/>
            <person name="Mueller R.-W."/>
            <person name="Bruemmer F."/>
            <person name="Labrenz M."/>
            <person name="Spormann A.M."/>
            <person name="Op Den Camp H."/>
            <person name="Overmann J."/>
            <person name="Amann R."/>
            <person name="Jetten M.S.M."/>
            <person name="Mascher T."/>
            <person name="Medema M.H."/>
            <person name="Devos D.P."/>
            <person name="Kaster A.-K."/>
            <person name="Ovreas L."/>
            <person name="Rohde M."/>
            <person name="Galperin M.Y."/>
            <person name="Jogler C."/>
        </authorList>
    </citation>
    <scope>NUCLEOTIDE SEQUENCE [LARGE SCALE GENOMIC DNA]</scope>
    <source>
        <strain evidence="2 3">Pla100</strain>
    </source>
</reference>
<comment type="caution">
    <text evidence="2">The sequence shown here is derived from an EMBL/GenBank/DDBJ whole genome shotgun (WGS) entry which is preliminary data.</text>
</comment>
<evidence type="ECO:0000313" key="2">
    <source>
        <dbReference type="EMBL" id="TWT95790.1"/>
    </source>
</evidence>
<evidence type="ECO:0000313" key="3">
    <source>
        <dbReference type="Proteomes" id="UP000316213"/>
    </source>
</evidence>
<protein>
    <recommendedName>
        <fullName evidence="4">TraX protein</fullName>
    </recommendedName>
</protein>
<dbReference type="Proteomes" id="UP000316213">
    <property type="component" value="Unassembled WGS sequence"/>
</dbReference>
<feature type="transmembrane region" description="Helical" evidence="1">
    <location>
        <begin position="92"/>
        <end position="109"/>
    </location>
</feature>
<feature type="transmembrane region" description="Helical" evidence="1">
    <location>
        <begin position="167"/>
        <end position="185"/>
    </location>
</feature>
<feature type="transmembrane region" description="Helical" evidence="1">
    <location>
        <begin position="22"/>
        <end position="39"/>
    </location>
</feature>
<dbReference type="OrthoDB" id="279214at2"/>
<feature type="transmembrane region" description="Helical" evidence="1">
    <location>
        <begin position="145"/>
        <end position="161"/>
    </location>
</feature>
<keyword evidence="1" id="KW-0812">Transmembrane</keyword>
<evidence type="ECO:0008006" key="4">
    <source>
        <dbReference type="Google" id="ProtNLM"/>
    </source>
</evidence>
<dbReference type="AlphaFoldDB" id="A0A5C6A8R7"/>
<evidence type="ECO:0000256" key="1">
    <source>
        <dbReference type="SAM" id="Phobius"/>
    </source>
</evidence>
<name>A0A5C6A8R7_9BACT</name>
<organism evidence="2 3">
    <name type="scientific">Neorhodopirellula pilleata</name>
    <dbReference type="NCBI Taxonomy" id="2714738"/>
    <lineage>
        <taxon>Bacteria</taxon>
        <taxon>Pseudomonadati</taxon>
        <taxon>Planctomycetota</taxon>
        <taxon>Planctomycetia</taxon>
        <taxon>Pirellulales</taxon>
        <taxon>Pirellulaceae</taxon>
        <taxon>Neorhodopirellula</taxon>
    </lineage>
</organism>
<gene>
    <name evidence="2" type="ORF">Pla100_34330</name>
</gene>